<dbReference type="EC" id="3.6.4.13" evidence="1"/>
<feature type="coiled-coil region" evidence="8">
    <location>
        <begin position="231"/>
        <end position="261"/>
    </location>
</feature>
<feature type="domain" description="Helicase C-terminal" evidence="11">
    <location>
        <begin position="453"/>
        <end position="636"/>
    </location>
</feature>
<feature type="compositionally biased region" description="Basic residues" evidence="9">
    <location>
        <begin position="1"/>
        <end position="12"/>
    </location>
</feature>
<dbReference type="SMART" id="SM00490">
    <property type="entry name" value="HELICc"/>
    <property type="match status" value="1"/>
</dbReference>
<evidence type="ECO:0000256" key="2">
    <source>
        <dbReference type="ARBA" id="ARBA00022741"/>
    </source>
</evidence>
<dbReference type="InterPro" id="IPR027417">
    <property type="entry name" value="P-loop_NTPase"/>
</dbReference>
<sequence>MASAMRQRRRPARMTLSQQVDRKPSERTRGNRPATGPFAGMNQTVANIPPRRRLDSRILSKGRRSIDERSANRPRSRPVWAVASTGVEDDPAIPNNGDSQEKSAKPTRKKRSDDDRPLFHALKMQQALTPMSYAQRDTIKARLEKITTFEELGLMPYVTNSVYTQLLPHLKEYAPTPVQKLAIPALLSKRGAYEKEKNQKVTGKARFDKFLLAAETGSGKTLAYLLPVINAVKQQEELDNIQEAERKAQEAKEKEERLQNNVFAADPSETEKKFKFHPNTGRPRALILLPSSELVTQVGQVVKLLGHTIKYKSANFSSSNSPTLIYKSLFNPIGIDIVVSTPHLIGSIAQKEPNILSRVQYLVLDEADSLLDRSFAEASVNIIDRCAPSLKQLILCSATIPHSLDRFIDKNFPDAKRIVTPKLHTIPRRVQLGAVDIDRDPYRGSRDLACADIIWQLGKAVHDDALAKHTVKHILVFVNQREKAEEVAKFLVIKGVEAVSLTRDTTEQRQAEILASFTAVDRVEGEDKEEKKPKKFSSFIPFDDTFKEFKDKPTRHLPNTKVLVATDLASRGIDTLAVRHVVLYDVPHTTIDFVHRLGRMGRMNRRGRGIVLMGRDDRKDIIREVREAMHKGQALI</sequence>
<keyword evidence="13" id="KW-1185">Reference proteome</keyword>
<evidence type="ECO:0000259" key="10">
    <source>
        <dbReference type="PROSITE" id="PS51192"/>
    </source>
</evidence>
<dbReference type="HOGENOM" id="CLU_003041_18_0_1"/>
<feature type="compositionally biased region" description="Basic and acidic residues" evidence="9">
    <location>
        <begin position="20"/>
        <end position="29"/>
    </location>
</feature>
<dbReference type="Gene3D" id="3.40.50.300">
    <property type="entry name" value="P-loop containing nucleotide triphosphate hydrolases"/>
    <property type="match status" value="2"/>
</dbReference>
<proteinExistence type="predicted"/>
<dbReference type="GeneID" id="25279393"/>
<keyword evidence="2" id="KW-0547">Nucleotide-binding</keyword>
<dbReference type="STRING" id="1182545.A0A072PIA7"/>
<keyword evidence="8" id="KW-0175">Coiled coil</keyword>
<dbReference type="EMBL" id="AMGV01000003">
    <property type="protein sequence ID" value="KEF59616.1"/>
    <property type="molecule type" value="Genomic_DNA"/>
</dbReference>
<evidence type="ECO:0000259" key="11">
    <source>
        <dbReference type="PROSITE" id="PS51194"/>
    </source>
</evidence>
<comment type="caution">
    <text evidence="12">The sequence shown here is derived from an EMBL/GenBank/DDBJ whole genome shotgun (WGS) entry which is preliminary data.</text>
</comment>
<evidence type="ECO:0000256" key="3">
    <source>
        <dbReference type="ARBA" id="ARBA00022801"/>
    </source>
</evidence>
<feature type="region of interest" description="Disordered" evidence="9">
    <location>
        <begin position="1"/>
        <end position="116"/>
    </location>
</feature>
<dbReference type="InterPro" id="IPR014001">
    <property type="entry name" value="Helicase_ATP-bd"/>
</dbReference>
<evidence type="ECO:0000256" key="8">
    <source>
        <dbReference type="SAM" id="Coils"/>
    </source>
</evidence>
<dbReference type="GO" id="GO:0003724">
    <property type="term" value="F:RNA helicase activity"/>
    <property type="evidence" value="ECO:0007669"/>
    <property type="project" value="UniProtKB-EC"/>
</dbReference>
<keyword evidence="4" id="KW-0347">Helicase</keyword>
<organism evidence="12 13">
    <name type="scientific">Exophiala aquamarina CBS 119918</name>
    <dbReference type="NCBI Taxonomy" id="1182545"/>
    <lineage>
        <taxon>Eukaryota</taxon>
        <taxon>Fungi</taxon>
        <taxon>Dikarya</taxon>
        <taxon>Ascomycota</taxon>
        <taxon>Pezizomycotina</taxon>
        <taxon>Eurotiomycetes</taxon>
        <taxon>Chaetothyriomycetidae</taxon>
        <taxon>Chaetothyriales</taxon>
        <taxon>Herpotrichiellaceae</taxon>
        <taxon>Exophiala</taxon>
    </lineage>
</organism>
<protein>
    <recommendedName>
        <fullName evidence="1">RNA helicase</fullName>
        <ecNumber evidence="1">3.6.4.13</ecNumber>
    </recommendedName>
</protein>
<name>A0A072PIA7_9EURO</name>
<dbReference type="Proteomes" id="UP000027920">
    <property type="component" value="Unassembled WGS sequence"/>
</dbReference>
<evidence type="ECO:0000256" key="7">
    <source>
        <dbReference type="ARBA" id="ARBA00047984"/>
    </source>
</evidence>
<keyword evidence="5" id="KW-0067">ATP-binding</keyword>
<evidence type="ECO:0000313" key="13">
    <source>
        <dbReference type="Proteomes" id="UP000027920"/>
    </source>
</evidence>
<dbReference type="PROSITE" id="PS51194">
    <property type="entry name" value="HELICASE_CTER"/>
    <property type="match status" value="1"/>
</dbReference>
<dbReference type="VEuPathDB" id="FungiDB:A1O9_04462"/>
<feature type="domain" description="Helicase ATP-binding" evidence="10">
    <location>
        <begin position="201"/>
        <end position="418"/>
    </location>
</feature>
<dbReference type="GO" id="GO:0016787">
    <property type="term" value="F:hydrolase activity"/>
    <property type="evidence" value="ECO:0007669"/>
    <property type="project" value="UniProtKB-KW"/>
</dbReference>
<evidence type="ECO:0000256" key="4">
    <source>
        <dbReference type="ARBA" id="ARBA00022806"/>
    </source>
</evidence>
<accession>A0A072PIA7</accession>
<evidence type="ECO:0000256" key="5">
    <source>
        <dbReference type="ARBA" id="ARBA00022840"/>
    </source>
</evidence>
<dbReference type="Pfam" id="PF00270">
    <property type="entry name" value="DEAD"/>
    <property type="match status" value="1"/>
</dbReference>
<dbReference type="Pfam" id="PF00271">
    <property type="entry name" value="Helicase_C"/>
    <property type="match status" value="1"/>
</dbReference>
<evidence type="ECO:0000256" key="9">
    <source>
        <dbReference type="SAM" id="MobiDB-lite"/>
    </source>
</evidence>
<comment type="catalytic activity">
    <reaction evidence="7">
        <text>ATP + H2O = ADP + phosphate + H(+)</text>
        <dbReference type="Rhea" id="RHEA:13065"/>
        <dbReference type="ChEBI" id="CHEBI:15377"/>
        <dbReference type="ChEBI" id="CHEBI:15378"/>
        <dbReference type="ChEBI" id="CHEBI:30616"/>
        <dbReference type="ChEBI" id="CHEBI:43474"/>
        <dbReference type="ChEBI" id="CHEBI:456216"/>
        <dbReference type="EC" id="3.6.4.13"/>
    </reaction>
</comment>
<dbReference type="InterPro" id="IPR001650">
    <property type="entry name" value="Helicase_C-like"/>
</dbReference>
<keyword evidence="3" id="KW-0378">Hydrolase</keyword>
<evidence type="ECO:0000313" key="12">
    <source>
        <dbReference type="EMBL" id="KEF59616.1"/>
    </source>
</evidence>
<feature type="compositionally biased region" description="Basic and acidic residues" evidence="9">
    <location>
        <begin position="52"/>
        <end position="71"/>
    </location>
</feature>
<dbReference type="RefSeq" id="XP_013262206.1">
    <property type="nucleotide sequence ID" value="XM_013406752.1"/>
</dbReference>
<dbReference type="GO" id="GO:0003723">
    <property type="term" value="F:RNA binding"/>
    <property type="evidence" value="ECO:0007669"/>
    <property type="project" value="UniProtKB-KW"/>
</dbReference>
<reference evidence="12 13" key="1">
    <citation type="submission" date="2013-03" db="EMBL/GenBank/DDBJ databases">
        <title>The Genome Sequence of Exophiala aquamarina CBS 119918.</title>
        <authorList>
            <consortium name="The Broad Institute Genomics Platform"/>
            <person name="Cuomo C."/>
            <person name="de Hoog S."/>
            <person name="Gorbushina A."/>
            <person name="Walker B."/>
            <person name="Young S.K."/>
            <person name="Zeng Q."/>
            <person name="Gargeya S."/>
            <person name="Fitzgerald M."/>
            <person name="Haas B."/>
            <person name="Abouelleil A."/>
            <person name="Allen A.W."/>
            <person name="Alvarado L."/>
            <person name="Arachchi H.M."/>
            <person name="Berlin A.M."/>
            <person name="Chapman S.B."/>
            <person name="Gainer-Dewar J."/>
            <person name="Goldberg J."/>
            <person name="Griggs A."/>
            <person name="Gujja S."/>
            <person name="Hansen M."/>
            <person name="Howarth C."/>
            <person name="Imamovic A."/>
            <person name="Ireland A."/>
            <person name="Larimer J."/>
            <person name="McCowan C."/>
            <person name="Murphy C."/>
            <person name="Pearson M."/>
            <person name="Poon T.W."/>
            <person name="Priest M."/>
            <person name="Roberts A."/>
            <person name="Saif S."/>
            <person name="Shea T."/>
            <person name="Sisk P."/>
            <person name="Sykes S."/>
            <person name="Wortman J."/>
            <person name="Nusbaum C."/>
            <person name="Birren B."/>
        </authorList>
    </citation>
    <scope>NUCLEOTIDE SEQUENCE [LARGE SCALE GENOMIC DNA]</scope>
    <source>
        <strain evidence="12 13">CBS 119918</strain>
    </source>
</reference>
<evidence type="ECO:0000256" key="6">
    <source>
        <dbReference type="ARBA" id="ARBA00022884"/>
    </source>
</evidence>
<dbReference type="AlphaFoldDB" id="A0A072PIA7"/>
<dbReference type="SUPFAM" id="SSF52540">
    <property type="entry name" value="P-loop containing nucleoside triphosphate hydrolases"/>
    <property type="match status" value="1"/>
</dbReference>
<gene>
    <name evidence="12" type="ORF">A1O9_04462</name>
</gene>
<dbReference type="OrthoDB" id="10256233at2759"/>
<keyword evidence="6" id="KW-0694">RNA-binding</keyword>
<dbReference type="PROSITE" id="PS51192">
    <property type="entry name" value="HELICASE_ATP_BIND_1"/>
    <property type="match status" value="1"/>
</dbReference>
<dbReference type="InterPro" id="IPR011545">
    <property type="entry name" value="DEAD/DEAH_box_helicase_dom"/>
</dbReference>
<dbReference type="GO" id="GO:0005524">
    <property type="term" value="F:ATP binding"/>
    <property type="evidence" value="ECO:0007669"/>
    <property type="project" value="UniProtKB-KW"/>
</dbReference>
<evidence type="ECO:0000256" key="1">
    <source>
        <dbReference type="ARBA" id="ARBA00012552"/>
    </source>
</evidence>
<dbReference type="PANTHER" id="PTHR47960">
    <property type="entry name" value="DEAD-BOX ATP-DEPENDENT RNA HELICASE 50"/>
    <property type="match status" value="1"/>
</dbReference>
<dbReference type="SMART" id="SM00487">
    <property type="entry name" value="DEXDc"/>
    <property type="match status" value="1"/>
</dbReference>